<dbReference type="InterPro" id="IPR018484">
    <property type="entry name" value="FGGY_N"/>
</dbReference>
<evidence type="ECO:0000256" key="6">
    <source>
        <dbReference type="ARBA" id="ARBA00022840"/>
    </source>
</evidence>
<keyword evidence="2" id="KW-0119">Carbohydrate metabolism</keyword>
<evidence type="ECO:0000256" key="5">
    <source>
        <dbReference type="ARBA" id="ARBA00022777"/>
    </source>
</evidence>
<evidence type="ECO:0000313" key="11">
    <source>
        <dbReference type="Proteomes" id="UP000746595"/>
    </source>
</evidence>
<evidence type="ECO:0000256" key="2">
    <source>
        <dbReference type="ARBA" id="ARBA00022629"/>
    </source>
</evidence>
<keyword evidence="7" id="KW-0684">Rhamnose metabolism</keyword>
<evidence type="ECO:0000256" key="3">
    <source>
        <dbReference type="ARBA" id="ARBA00022679"/>
    </source>
</evidence>
<comment type="caution">
    <text evidence="10">The sequence shown here is derived from an EMBL/GenBank/DDBJ whole genome shotgun (WGS) entry which is preliminary data.</text>
</comment>
<sequence length="500" mass="52746">MSEAKSTVPGRNAPVAAIDLGATSGRVMLGELVDGKVVLTQVHRFANGAVPLSSFEATAAPDALAWDLDELWTQIRHGLALAFAQRPDIASIGVDSWAVDYALLKDGQRLGQVRHYRDPRNERAVAQLEKTFPRSELFGRNGLQFLPFNTIYQLEAERGDTRLALADTLLLVPDYINWLLTGVKGAERTNASTTGLLDVNTGTWDAQLAKHLGVDHILPQVLGPGVTVGTLLPELAAQLGAAGNVAVIAVASHDTASAVVAAPLASAHAAYVSCGTWGLVGVELPAPVLTQAARAAGFTNEMGLDSTVRLLKNVTGTWLLSESIRYWNLHSAPGDTVSLEELLPVVEALDAPNVLIDPAQERFMAPGDIPERIVAAVMEAGGARPTSREQILRIILDSLASSFAFEAFAAGAQGGFKPETIHMVGGGSQSALLCQLTADRSGVPVVAGPVECTALGNVLVQLRTLSGESWSLADMRTLVRDSVAMEHYVPRGVSAAISGN</sequence>
<dbReference type="SUPFAM" id="SSF53067">
    <property type="entry name" value="Actin-like ATPase domain"/>
    <property type="match status" value="2"/>
</dbReference>
<evidence type="ECO:0000313" key="10">
    <source>
        <dbReference type="EMBL" id="NKG20082.1"/>
    </source>
</evidence>
<keyword evidence="11" id="KW-1185">Reference proteome</keyword>
<keyword evidence="4" id="KW-0547">Nucleotide-binding</keyword>
<dbReference type="CDD" id="cd07771">
    <property type="entry name" value="ASKHA_NBD_FGGY_RhaB-like"/>
    <property type="match status" value="1"/>
</dbReference>
<dbReference type="PANTHER" id="PTHR43095">
    <property type="entry name" value="SUGAR KINASE"/>
    <property type="match status" value="1"/>
</dbReference>
<keyword evidence="5" id="KW-0418">Kinase</keyword>
<dbReference type="EMBL" id="JAAWVT010000001">
    <property type="protein sequence ID" value="NKG20082.1"/>
    <property type="molecule type" value="Genomic_DNA"/>
</dbReference>
<feature type="domain" description="Carbohydrate kinase FGGY C-terminal" evidence="9">
    <location>
        <begin position="270"/>
        <end position="463"/>
    </location>
</feature>
<dbReference type="Pfam" id="PF02782">
    <property type="entry name" value="FGGY_C"/>
    <property type="match status" value="1"/>
</dbReference>
<evidence type="ECO:0000259" key="9">
    <source>
        <dbReference type="Pfam" id="PF02782"/>
    </source>
</evidence>
<dbReference type="Pfam" id="PF00370">
    <property type="entry name" value="FGGY_N"/>
    <property type="match status" value="1"/>
</dbReference>
<keyword evidence="6" id="KW-0067">ATP-binding</keyword>
<dbReference type="InterPro" id="IPR050406">
    <property type="entry name" value="FGGY_Carb_Kinase"/>
</dbReference>
<proteinExistence type="inferred from homology"/>
<accession>A0ABX1G1F3</accession>
<dbReference type="InterPro" id="IPR013449">
    <property type="entry name" value="Rhamnulokinase"/>
</dbReference>
<reference evidence="10 11" key="1">
    <citation type="submission" date="2020-04" db="EMBL/GenBank/DDBJ databases">
        <title>Paeniglutamicibacter sp. ANT13_2, a novel actinomycete isolated from sediment in Antarctica.</title>
        <authorList>
            <person name="Sakdapetsiri C."/>
            <person name="Pinyakong O."/>
        </authorList>
    </citation>
    <scope>NUCLEOTIDE SEQUENCE [LARGE SCALE GENOMIC DNA]</scope>
    <source>
        <strain evidence="10 11">ANT13_2</strain>
    </source>
</reference>
<keyword evidence="3" id="KW-0808">Transferase</keyword>
<dbReference type="InterPro" id="IPR018485">
    <property type="entry name" value="FGGY_C"/>
</dbReference>
<gene>
    <name evidence="10" type="ORF">HED64_05050</name>
</gene>
<dbReference type="PANTHER" id="PTHR43095:SF5">
    <property type="entry name" value="XYLULOSE KINASE"/>
    <property type="match status" value="1"/>
</dbReference>
<name>A0ABX1G1F3_9MICC</name>
<evidence type="ECO:0000256" key="7">
    <source>
        <dbReference type="ARBA" id="ARBA00023308"/>
    </source>
</evidence>
<dbReference type="RefSeq" id="WP_168150949.1">
    <property type="nucleotide sequence ID" value="NZ_JAAWVT010000001.1"/>
</dbReference>
<evidence type="ECO:0000256" key="1">
    <source>
        <dbReference type="ARBA" id="ARBA00009156"/>
    </source>
</evidence>
<organism evidence="10 11">
    <name type="scientific">Paeniglutamicibacter terrestris</name>
    <dbReference type="NCBI Taxonomy" id="2723403"/>
    <lineage>
        <taxon>Bacteria</taxon>
        <taxon>Bacillati</taxon>
        <taxon>Actinomycetota</taxon>
        <taxon>Actinomycetes</taxon>
        <taxon>Micrococcales</taxon>
        <taxon>Micrococcaceae</taxon>
        <taxon>Paeniglutamicibacter</taxon>
    </lineage>
</organism>
<comment type="similarity">
    <text evidence="1">Belongs to the FGGY kinase family.</text>
</comment>
<feature type="domain" description="Carbohydrate kinase FGGY N-terminal" evidence="8">
    <location>
        <begin position="17"/>
        <end position="260"/>
    </location>
</feature>
<dbReference type="InterPro" id="IPR043129">
    <property type="entry name" value="ATPase_NBD"/>
</dbReference>
<dbReference type="Proteomes" id="UP000746595">
    <property type="component" value="Unassembled WGS sequence"/>
</dbReference>
<evidence type="ECO:0000259" key="8">
    <source>
        <dbReference type="Pfam" id="PF00370"/>
    </source>
</evidence>
<evidence type="ECO:0000256" key="4">
    <source>
        <dbReference type="ARBA" id="ARBA00022741"/>
    </source>
</evidence>
<protein>
    <submittedName>
        <fullName evidence="10">Rhamnulokinase</fullName>
    </submittedName>
</protein>
<keyword evidence="2" id="KW-0859">Xylose metabolism</keyword>
<dbReference type="Gene3D" id="3.30.420.40">
    <property type="match status" value="2"/>
</dbReference>